<feature type="signal peptide" evidence="1">
    <location>
        <begin position="1"/>
        <end position="21"/>
    </location>
</feature>
<gene>
    <name evidence="2" type="ORF">LSALG_LOCUS18791</name>
</gene>
<evidence type="ECO:0000256" key="1">
    <source>
        <dbReference type="SAM" id="SignalP"/>
    </source>
</evidence>
<keyword evidence="3" id="KW-1185">Reference proteome</keyword>
<dbReference type="EMBL" id="OX465080">
    <property type="protein sequence ID" value="CAI9278961.1"/>
    <property type="molecule type" value="Genomic_DNA"/>
</dbReference>
<proteinExistence type="predicted"/>
<organism evidence="2 3">
    <name type="scientific">Lactuca saligna</name>
    <name type="common">Willowleaf lettuce</name>
    <dbReference type="NCBI Taxonomy" id="75948"/>
    <lineage>
        <taxon>Eukaryota</taxon>
        <taxon>Viridiplantae</taxon>
        <taxon>Streptophyta</taxon>
        <taxon>Embryophyta</taxon>
        <taxon>Tracheophyta</taxon>
        <taxon>Spermatophyta</taxon>
        <taxon>Magnoliopsida</taxon>
        <taxon>eudicotyledons</taxon>
        <taxon>Gunneridae</taxon>
        <taxon>Pentapetalae</taxon>
        <taxon>asterids</taxon>
        <taxon>campanulids</taxon>
        <taxon>Asterales</taxon>
        <taxon>Asteraceae</taxon>
        <taxon>Cichorioideae</taxon>
        <taxon>Cichorieae</taxon>
        <taxon>Lactucinae</taxon>
        <taxon>Lactuca</taxon>
    </lineage>
</organism>
<reference evidence="2" key="1">
    <citation type="submission" date="2023-04" db="EMBL/GenBank/DDBJ databases">
        <authorList>
            <person name="Vijverberg K."/>
            <person name="Xiong W."/>
            <person name="Schranz E."/>
        </authorList>
    </citation>
    <scope>NUCLEOTIDE SEQUENCE</scope>
</reference>
<protein>
    <submittedName>
        <fullName evidence="2">Uncharacterized protein</fullName>
    </submittedName>
</protein>
<dbReference type="PANTHER" id="PTHR34835:SF90">
    <property type="entry name" value="AMINOTRANSFERASE-LIKE PLANT MOBILE DOMAIN-CONTAINING PROTEIN"/>
    <property type="match status" value="1"/>
</dbReference>
<keyword evidence="1" id="KW-0732">Signal</keyword>
<evidence type="ECO:0000313" key="2">
    <source>
        <dbReference type="EMBL" id="CAI9278961.1"/>
    </source>
</evidence>
<feature type="chain" id="PRO_5041412809" evidence="1">
    <location>
        <begin position="22"/>
        <end position="224"/>
    </location>
</feature>
<accession>A0AA35YRM3</accession>
<name>A0AA35YRM3_LACSI</name>
<sequence length="224" mass="25278">MLGYCLKSIFLVLICNTLGQSKSMGTCDVSMLSRVSQDLDLSDIDWCSYALECLKNMKHAWNSMSDTSYYVVPINLLTLIYMEHVSCVAVTIDRGRPAICYWDVETMRLREEYEIKNGGIGTGELQDPYIPQDDNADTVNSENGSVEEYLSTIESMFNKLVEDNHLFESKLGEAIERHPLICDFYEWKAKIRIFLNEASGKYGGGSSTDASNIGPLSQWWSDNA</sequence>
<dbReference type="AlphaFoldDB" id="A0AA35YRM3"/>
<evidence type="ECO:0000313" key="3">
    <source>
        <dbReference type="Proteomes" id="UP001177003"/>
    </source>
</evidence>
<dbReference type="Proteomes" id="UP001177003">
    <property type="component" value="Chromosome 4"/>
</dbReference>
<dbReference type="PANTHER" id="PTHR34835">
    <property type="entry name" value="OS07G0283600 PROTEIN-RELATED"/>
    <property type="match status" value="1"/>
</dbReference>